<dbReference type="EMBL" id="BRXZ01002970">
    <property type="protein sequence ID" value="GMH74021.1"/>
    <property type="molecule type" value="Genomic_DNA"/>
</dbReference>
<keyword evidence="3" id="KW-1185">Reference proteome</keyword>
<name>A0A9W7AMU5_9STRA</name>
<sequence>VVPESPLTEQITRIRKKSIAYWNDVTTVVQDRRVPFRTKLRTIAPLRMWLALLFLLVLLISLLVFMILTESATIKSFQKQLDHLPPPHPTTTRRNLKLLVFIVGIGAATSGLNGFLMWKVSQRQQAAAALAAAAELAEKQVAATWMQRRAPIIAAMMPDNYHEVFLYILNFLMVVQGFKVWQNWRHSPASAMIRKWQASRVARMLKKRELRRIQRRAARELTKAAADAAALSGTGGKAMKAVAAQVTAGFIFGGLNRGGGVIAGRRLGLGIIRVMGRFVVWTGGIVGTVVTVGVGVLLKAVMEGGGDGGSTLF</sequence>
<gene>
    <name evidence="2" type="ORF">TrRE_jg225</name>
</gene>
<keyword evidence="1" id="KW-0472">Membrane</keyword>
<feature type="transmembrane region" description="Helical" evidence="1">
    <location>
        <begin position="98"/>
        <end position="118"/>
    </location>
</feature>
<evidence type="ECO:0000313" key="2">
    <source>
        <dbReference type="EMBL" id="GMH74021.1"/>
    </source>
</evidence>
<evidence type="ECO:0000256" key="1">
    <source>
        <dbReference type="SAM" id="Phobius"/>
    </source>
</evidence>
<feature type="non-terminal residue" evidence="2">
    <location>
        <position position="1"/>
    </location>
</feature>
<keyword evidence="1" id="KW-1133">Transmembrane helix</keyword>
<evidence type="ECO:0000313" key="3">
    <source>
        <dbReference type="Proteomes" id="UP001165082"/>
    </source>
</evidence>
<dbReference type="AlphaFoldDB" id="A0A9W7AMU5"/>
<proteinExistence type="predicted"/>
<feature type="transmembrane region" description="Helical" evidence="1">
    <location>
        <begin position="164"/>
        <end position="181"/>
    </location>
</feature>
<accession>A0A9W7AMU5</accession>
<evidence type="ECO:0008006" key="4">
    <source>
        <dbReference type="Google" id="ProtNLM"/>
    </source>
</evidence>
<keyword evidence="1" id="KW-0812">Transmembrane</keyword>
<feature type="transmembrane region" description="Helical" evidence="1">
    <location>
        <begin position="48"/>
        <end position="69"/>
    </location>
</feature>
<comment type="caution">
    <text evidence="2">The sequence shown here is derived from an EMBL/GenBank/DDBJ whole genome shotgun (WGS) entry which is preliminary data.</text>
</comment>
<dbReference type="Proteomes" id="UP001165082">
    <property type="component" value="Unassembled WGS sequence"/>
</dbReference>
<protein>
    <recommendedName>
        <fullName evidence="4">Transmembrane protein</fullName>
    </recommendedName>
</protein>
<feature type="transmembrane region" description="Helical" evidence="1">
    <location>
        <begin position="278"/>
        <end position="298"/>
    </location>
</feature>
<reference evidence="2" key="1">
    <citation type="submission" date="2022-07" db="EMBL/GenBank/DDBJ databases">
        <title>Genome analysis of Parmales, a sister group of diatoms, reveals the evolutionary specialization of diatoms from phago-mixotrophs to photoautotrophs.</title>
        <authorList>
            <person name="Ban H."/>
            <person name="Sato S."/>
            <person name="Yoshikawa S."/>
            <person name="Kazumasa Y."/>
            <person name="Nakamura Y."/>
            <person name="Ichinomiya M."/>
            <person name="Saitoh K."/>
            <person name="Sato N."/>
            <person name="Blanc-Mathieu R."/>
            <person name="Endo H."/>
            <person name="Kuwata A."/>
            <person name="Ogata H."/>
        </authorList>
    </citation>
    <scope>NUCLEOTIDE SEQUENCE</scope>
</reference>
<dbReference type="OrthoDB" id="10424848at2759"/>
<organism evidence="2 3">
    <name type="scientific">Triparma retinervis</name>
    <dbReference type="NCBI Taxonomy" id="2557542"/>
    <lineage>
        <taxon>Eukaryota</taxon>
        <taxon>Sar</taxon>
        <taxon>Stramenopiles</taxon>
        <taxon>Ochrophyta</taxon>
        <taxon>Bolidophyceae</taxon>
        <taxon>Parmales</taxon>
        <taxon>Triparmaceae</taxon>
        <taxon>Triparma</taxon>
    </lineage>
</organism>